<evidence type="ECO:0000313" key="5">
    <source>
        <dbReference type="EMBL" id="KTD51699.1"/>
    </source>
</evidence>
<keyword evidence="5" id="KW-0966">Cell projection</keyword>
<comment type="function">
    <text evidence="1">Required for the efficient initiation of filament assembly.</text>
</comment>
<dbReference type="Pfam" id="PF05130">
    <property type="entry name" value="FlgN"/>
    <property type="match status" value="1"/>
</dbReference>
<comment type="similarity">
    <text evidence="2">Belongs to the FlgN family.</text>
</comment>
<dbReference type="GO" id="GO:0044780">
    <property type="term" value="P:bacterial-type flagellum assembly"/>
    <property type="evidence" value="ECO:0007669"/>
    <property type="project" value="InterPro"/>
</dbReference>
<dbReference type="AlphaFoldDB" id="A0A0W0Y5A2"/>
<organism evidence="5 6">
    <name type="scientific">Legionella quinlivanii</name>
    <dbReference type="NCBI Taxonomy" id="45073"/>
    <lineage>
        <taxon>Bacteria</taxon>
        <taxon>Pseudomonadati</taxon>
        <taxon>Pseudomonadota</taxon>
        <taxon>Gammaproteobacteria</taxon>
        <taxon>Legionellales</taxon>
        <taxon>Legionellaceae</taxon>
        <taxon>Legionella</taxon>
    </lineage>
</organism>
<evidence type="ECO:0000256" key="2">
    <source>
        <dbReference type="ARBA" id="ARBA00007703"/>
    </source>
</evidence>
<feature type="coiled-coil region" evidence="4">
    <location>
        <begin position="28"/>
        <end position="62"/>
    </location>
</feature>
<dbReference type="EMBL" id="LNYS01000006">
    <property type="protein sequence ID" value="KTD51699.1"/>
    <property type="molecule type" value="Genomic_DNA"/>
</dbReference>
<gene>
    <name evidence="5" type="ORF">Lqui_0543</name>
</gene>
<proteinExistence type="inferred from homology"/>
<accession>A0A0W0Y5A2</accession>
<dbReference type="SUPFAM" id="SSF140566">
    <property type="entry name" value="FlgN-like"/>
    <property type="match status" value="1"/>
</dbReference>
<evidence type="ECO:0000256" key="4">
    <source>
        <dbReference type="SAM" id="Coils"/>
    </source>
</evidence>
<evidence type="ECO:0000256" key="3">
    <source>
        <dbReference type="ARBA" id="ARBA00022795"/>
    </source>
</evidence>
<keyword evidence="6" id="KW-1185">Reference proteome</keyword>
<name>A0A0W0Y5A2_9GAMM</name>
<dbReference type="InterPro" id="IPR036679">
    <property type="entry name" value="FlgN-like_sf"/>
</dbReference>
<dbReference type="PATRIC" id="fig|45073.5.peg.573"/>
<reference evidence="5 6" key="1">
    <citation type="submission" date="2015-11" db="EMBL/GenBank/DDBJ databases">
        <title>Genomic analysis of 38 Legionella species identifies large and diverse effector repertoires.</title>
        <authorList>
            <person name="Burstein D."/>
            <person name="Amaro F."/>
            <person name="Zusman T."/>
            <person name="Lifshitz Z."/>
            <person name="Cohen O."/>
            <person name="Gilbert J.A."/>
            <person name="Pupko T."/>
            <person name="Shuman H.A."/>
            <person name="Segal G."/>
        </authorList>
    </citation>
    <scope>NUCLEOTIDE SEQUENCE [LARGE SCALE GENOMIC DNA]</scope>
    <source>
        <strain evidence="5 6">CDC#1442-AUS-E</strain>
    </source>
</reference>
<keyword evidence="3" id="KW-1005">Bacterial flagellum biogenesis</keyword>
<dbReference type="InterPro" id="IPR007809">
    <property type="entry name" value="FlgN-like"/>
</dbReference>
<dbReference type="OrthoDB" id="5653052at2"/>
<keyword evidence="4" id="KW-0175">Coiled coil</keyword>
<sequence length="164" mass="18102">MTSPQASTLLSLLGNEIHLLNNLCNVLAQEKESLLNRQFENLESLANQKQELSDQLEASGKQRSELLTSSSNSPEHKNALEIFLNSCSAEEAAQIKRLNEELANKLIHCRELNTVNGQVIVTNLNIRQELVQILHGQHPAEAVNTYTATGDLNSKAGSNHHEKA</sequence>
<evidence type="ECO:0000313" key="6">
    <source>
        <dbReference type="Proteomes" id="UP000054618"/>
    </source>
</evidence>
<protein>
    <submittedName>
        <fullName evidence="5">Flagellar biosynthesis/type III secretory pathway chaperone</fullName>
    </submittedName>
</protein>
<keyword evidence="5" id="KW-0969">Cilium</keyword>
<keyword evidence="5" id="KW-0282">Flagellum</keyword>
<dbReference type="RefSeq" id="WP_065236112.1">
    <property type="nucleotide sequence ID" value="NZ_CAAAIK010000002.1"/>
</dbReference>
<dbReference type="Proteomes" id="UP000054618">
    <property type="component" value="Unassembled WGS sequence"/>
</dbReference>
<dbReference type="STRING" id="45073.Lqui_0543"/>
<evidence type="ECO:0000256" key="1">
    <source>
        <dbReference type="ARBA" id="ARBA00002397"/>
    </source>
</evidence>
<dbReference type="Gene3D" id="1.20.58.300">
    <property type="entry name" value="FlgN-like"/>
    <property type="match status" value="1"/>
</dbReference>
<comment type="caution">
    <text evidence="5">The sequence shown here is derived from an EMBL/GenBank/DDBJ whole genome shotgun (WGS) entry which is preliminary data.</text>
</comment>